<feature type="site" description="Lowers pKa of active site Tyr" evidence="6">
    <location>
        <position position="81"/>
    </location>
</feature>
<evidence type="ECO:0000313" key="9">
    <source>
        <dbReference type="Proteomes" id="UP000003645"/>
    </source>
</evidence>
<evidence type="ECO:0000256" key="5">
    <source>
        <dbReference type="PIRSR" id="PIRSR000097-2"/>
    </source>
</evidence>
<keyword evidence="2" id="KW-0521">NADP</keyword>
<dbReference type="OrthoDB" id="9804790at2"/>
<dbReference type="STRING" id="1130798.LBLM1_00585"/>
<feature type="domain" description="NADP-dependent oxidoreductase" evidence="7">
    <location>
        <begin position="29"/>
        <end position="274"/>
    </location>
</feature>
<keyword evidence="9" id="KW-1185">Reference proteome</keyword>
<evidence type="ECO:0000256" key="6">
    <source>
        <dbReference type="PIRSR" id="PIRSR000097-3"/>
    </source>
</evidence>
<reference evidence="8 9" key="1">
    <citation type="journal article" date="2012" name="J. Bacteriol.">
        <title>Genome sequence of Lactobacillus mucosae LM1, isolated from piglet feces.</title>
        <authorList>
            <person name="Lee J.H."/>
            <person name="Valeriano V.D."/>
            <person name="Shin Y.R."/>
            <person name="Chae J.P."/>
            <person name="Kim G.B."/>
            <person name="Ham J.S."/>
            <person name="Chun J."/>
            <person name="Kang D.K."/>
        </authorList>
    </citation>
    <scope>NUCLEOTIDE SEQUENCE [LARGE SCALE GENOMIC DNA]</scope>
    <source>
        <strain evidence="8 9">LM1</strain>
    </source>
</reference>
<evidence type="ECO:0000256" key="4">
    <source>
        <dbReference type="PIRSR" id="PIRSR000097-1"/>
    </source>
</evidence>
<dbReference type="InterPro" id="IPR020471">
    <property type="entry name" value="AKR"/>
</dbReference>
<evidence type="ECO:0000313" key="8">
    <source>
        <dbReference type="EMBL" id="AJT49747.1"/>
    </source>
</evidence>
<evidence type="ECO:0000259" key="7">
    <source>
        <dbReference type="Pfam" id="PF00248"/>
    </source>
</evidence>
<gene>
    <name evidence="8" type="ORF">LBLM1_00585</name>
</gene>
<dbReference type="KEGG" id="lmu:LBLM1_00585"/>
<accession>A0A0D4CHX0</accession>
<comment type="similarity">
    <text evidence="1">Belongs to the aldo/keto reductase family.</text>
</comment>
<feature type="active site" description="Proton donor" evidence="4">
    <location>
        <position position="56"/>
    </location>
</feature>
<evidence type="ECO:0000256" key="3">
    <source>
        <dbReference type="ARBA" id="ARBA00023002"/>
    </source>
</evidence>
<dbReference type="PRINTS" id="PR00069">
    <property type="entry name" value="ALDKETRDTASE"/>
</dbReference>
<dbReference type="GO" id="GO:0016616">
    <property type="term" value="F:oxidoreductase activity, acting on the CH-OH group of donors, NAD or NADP as acceptor"/>
    <property type="evidence" value="ECO:0007669"/>
    <property type="project" value="UniProtKB-ARBA"/>
</dbReference>
<dbReference type="AlphaFoldDB" id="A0A0D4CHX0"/>
<dbReference type="InterPro" id="IPR036812">
    <property type="entry name" value="NAD(P)_OxRdtase_dom_sf"/>
</dbReference>
<dbReference type="RefSeq" id="WP_039946136.1">
    <property type="nucleotide sequence ID" value="NZ_CP011013.1"/>
</dbReference>
<dbReference type="Proteomes" id="UP000003645">
    <property type="component" value="Chromosome"/>
</dbReference>
<evidence type="ECO:0000256" key="2">
    <source>
        <dbReference type="ARBA" id="ARBA00022857"/>
    </source>
</evidence>
<feature type="binding site" evidence="5">
    <location>
        <position position="114"/>
    </location>
    <ligand>
        <name>substrate</name>
    </ligand>
</feature>
<organism evidence="8 9">
    <name type="scientific">Limosilactobacillus mucosae LM1</name>
    <dbReference type="NCBI Taxonomy" id="1130798"/>
    <lineage>
        <taxon>Bacteria</taxon>
        <taxon>Bacillati</taxon>
        <taxon>Bacillota</taxon>
        <taxon>Bacilli</taxon>
        <taxon>Lactobacillales</taxon>
        <taxon>Lactobacillaceae</taxon>
        <taxon>Limosilactobacillus</taxon>
    </lineage>
</organism>
<dbReference type="SUPFAM" id="SSF51430">
    <property type="entry name" value="NAD(P)-linked oxidoreductase"/>
    <property type="match status" value="1"/>
</dbReference>
<dbReference type="InterPro" id="IPR023210">
    <property type="entry name" value="NADP_OxRdtase_dom"/>
</dbReference>
<evidence type="ECO:0000256" key="1">
    <source>
        <dbReference type="ARBA" id="ARBA00007905"/>
    </source>
</evidence>
<keyword evidence="3" id="KW-0560">Oxidoreductase</keyword>
<dbReference type="EMBL" id="CP011013">
    <property type="protein sequence ID" value="AJT49747.1"/>
    <property type="molecule type" value="Genomic_DNA"/>
</dbReference>
<dbReference type="Gene3D" id="3.20.20.100">
    <property type="entry name" value="NADP-dependent oxidoreductase domain"/>
    <property type="match status" value="1"/>
</dbReference>
<dbReference type="PIRSF" id="PIRSF000097">
    <property type="entry name" value="AKR"/>
    <property type="match status" value="1"/>
</dbReference>
<protein>
    <submittedName>
        <fullName evidence="8">Oxidoreductase</fullName>
    </submittedName>
</protein>
<dbReference type="Pfam" id="PF00248">
    <property type="entry name" value="Aldo_ket_red"/>
    <property type="match status" value="1"/>
</dbReference>
<dbReference type="CDD" id="cd19071">
    <property type="entry name" value="AKR_AKR1-5-like"/>
    <property type="match status" value="1"/>
</dbReference>
<name>A0A0D4CHX0_LIMMU</name>
<dbReference type="PROSITE" id="PS00062">
    <property type="entry name" value="ALDOKETO_REDUCTASE_2"/>
    <property type="match status" value="1"/>
</dbReference>
<dbReference type="InterPro" id="IPR018170">
    <property type="entry name" value="Aldo/ket_reductase_CS"/>
</dbReference>
<sequence length="289" mass="32423">MDNHFTSVTSMRRLNNGVEIPCVGYGTFRTPESVAKQSVMDAIELGYRHIDTAAVYENEVGVGQGIAASGVAREELFVTSKLWNTERGYEKTKAAFQATLDRLKLDYLDLYLIHWPANEKQFGQDAEKLNAETWRAMEDLYNEGRIRAIGVSNFLPHHIKALMKTAKIKPMVDQIEVHPGWPQTEAVQWLQEQDILVEGWGPLGGQGAKVLVNDTMKEIAKAHGKSTAQVALRWELQQGVLPLPKSVHRERSAQNMEIFDFALSESEMQMIQALPNLGGQCAKPDEVDF</sequence>
<dbReference type="PROSITE" id="PS00798">
    <property type="entry name" value="ALDOKETO_REDUCTASE_1"/>
    <property type="match status" value="1"/>
</dbReference>
<dbReference type="FunFam" id="3.20.20.100:FF:000015">
    <property type="entry name" value="Oxidoreductase, aldo/keto reductase family"/>
    <property type="match status" value="1"/>
</dbReference>
<dbReference type="PANTHER" id="PTHR43827:SF3">
    <property type="entry name" value="NADP-DEPENDENT OXIDOREDUCTASE DOMAIN-CONTAINING PROTEIN"/>
    <property type="match status" value="1"/>
</dbReference>
<dbReference type="PANTHER" id="PTHR43827">
    <property type="entry name" value="2,5-DIKETO-D-GLUCONIC ACID REDUCTASE"/>
    <property type="match status" value="1"/>
</dbReference>
<dbReference type="HOGENOM" id="CLU_023205_0_3_9"/>
<proteinExistence type="inferred from homology"/>